<protein>
    <submittedName>
        <fullName evidence="5">Transcriptional regulator, GntR family</fullName>
    </submittedName>
</protein>
<evidence type="ECO:0000259" key="4">
    <source>
        <dbReference type="PROSITE" id="PS50949"/>
    </source>
</evidence>
<dbReference type="Gene3D" id="1.10.10.10">
    <property type="entry name" value="Winged helix-like DNA-binding domain superfamily/Winged helix DNA-binding domain"/>
    <property type="match status" value="1"/>
</dbReference>
<evidence type="ECO:0000313" key="6">
    <source>
        <dbReference type="Proteomes" id="UP000002007"/>
    </source>
</evidence>
<dbReference type="KEGG" id="rsa:RSal33209_2013"/>
<dbReference type="Gene3D" id="1.20.120.530">
    <property type="entry name" value="GntR ligand-binding domain-like"/>
    <property type="match status" value="1"/>
</dbReference>
<evidence type="ECO:0000256" key="3">
    <source>
        <dbReference type="ARBA" id="ARBA00023163"/>
    </source>
</evidence>
<dbReference type="PANTHER" id="PTHR43537">
    <property type="entry name" value="TRANSCRIPTIONAL REGULATOR, GNTR FAMILY"/>
    <property type="match status" value="1"/>
</dbReference>
<evidence type="ECO:0000256" key="2">
    <source>
        <dbReference type="ARBA" id="ARBA00023125"/>
    </source>
</evidence>
<dbReference type="SUPFAM" id="SSF46785">
    <property type="entry name" value="Winged helix' DNA-binding domain"/>
    <property type="match status" value="1"/>
</dbReference>
<evidence type="ECO:0000256" key="1">
    <source>
        <dbReference type="ARBA" id="ARBA00023015"/>
    </source>
</evidence>
<dbReference type="InterPro" id="IPR011711">
    <property type="entry name" value="GntR_C"/>
</dbReference>
<dbReference type="EMBL" id="CP000910">
    <property type="protein sequence ID" value="ABY23746.1"/>
    <property type="molecule type" value="Genomic_DNA"/>
</dbReference>
<dbReference type="InterPro" id="IPR036390">
    <property type="entry name" value="WH_DNA-bd_sf"/>
</dbReference>
<dbReference type="PANTHER" id="PTHR43537:SF44">
    <property type="entry name" value="GNTR FAMILY REGULATORY PROTEIN"/>
    <property type="match status" value="1"/>
</dbReference>
<organism evidence="5 6">
    <name type="scientific">Renibacterium salmoninarum (strain ATCC 33209 / DSM 20767 / JCM 11484 / NBRC 15589 / NCIMB 2235)</name>
    <dbReference type="NCBI Taxonomy" id="288705"/>
    <lineage>
        <taxon>Bacteria</taxon>
        <taxon>Bacillati</taxon>
        <taxon>Actinomycetota</taxon>
        <taxon>Actinomycetes</taxon>
        <taxon>Micrococcales</taxon>
        <taxon>Micrococcaceae</taxon>
        <taxon>Renibacterium</taxon>
    </lineage>
</organism>
<dbReference type="InterPro" id="IPR008920">
    <property type="entry name" value="TF_FadR/GntR_C"/>
</dbReference>
<dbReference type="Pfam" id="PF07729">
    <property type="entry name" value="FCD"/>
    <property type="match status" value="1"/>
</dbReference>
<dbReference type="eggNOG" id="COG2186">
    <property type="taxonomic scope" value="Bacteria"/>
</dbReference>
<dbReference type="PROSITE" id="PS50949">
    <property type="entry name" value="HTH_GNTR"/>
    <property type="match status" value="1"/>
</dbReference>
<keyword evidence="2" id="KW-0238">DNA-binding</keyword>
<gene>
    <name evidence="5" type="ordered locus">RSal33209_2013</name>
</gene>
<dbReference type="SUPFAM" id="SSF48008">
    <property type="entry name" value="GntR ligand-binding domain-like"/>
    <property type="match status" value="1"/>
</dbReference>
<dbReference type="SMART" id="SM00895">
    <property type="entry name" value="FCD"/>
    <property type="match status" value="1"/>
</dbReference>
<dbReference type="STRING" id="288705.RSal33209_2013"/>
<keyword evidence="6" id="KW-1185">Reference proteome</keyword>
<dbReference type="AlphaFoldDB" id="A9WSF8"/>
<dbReference type="HOGENOM" id="CLU_017584_9_4_11"/>
<name>A9WSF8_RENSM</name>
<keyword evidence="1" id="KW-0805">Transcription regulation</keyword>
<dbReference type="GO" id="GO:0003700">
    <property type="term" value="F:DNA-binding transcription factor activity"/>
    <property type="evidence" value="ECO:0007669"/>
    <property type="project" value="InterPro"/>
</dbReference>
<proteinExistence type="predicted"/>
<dbReference type="GO" id="GO:0003677">
    <property type="term" value="F:DNA binding"/>
    <property type="evidence" value="ECO:0007669"/>
    <property type="project" value="UniProtKB-KW"/>
</dbReference>
<feature type="domain" description="HTH gntR-type" evidence="4">
    <location>
        <begin position="5"/>
        <end position="72"/>
    </location>
</feature>
<keyword evidence="3" id="KW-0804">Transcription</keyword>
<reference evidence="6" key="1">
    <citation type="journal article" date="2008" name="J. Bacteriol.">
        <title>Genome sequence of the fish pathogen Renibacterium salmoninarum suggests reductive evolution away from an environmental Arthrobacter ancestor.</title>
        <authorList>
            <person name="Wiens G.D."/>
            <person name="Rockey D.D."/>
            <person name="Wu Z."/>
            <person name="Chang J."/>
            <person name="Levy R."/>
            <person name="Crane S."/>
            <person name="Chen D.S."/>
            <person name="Capri G.R."/>
            <person name="Burnett J.R."/>
            <person name="Sudheesh P.S."/>
            <person name="Schipma M.J."/>
            <person name="Burd H."/>
            <person name="Bhattacharyya A."/>
            <person name="Rhodes L.D."/>
            <person name="Kaul R."/>
            <person name="Strom M.S."/>
        </authorList>
    </citation>
    <scope>NUCLEOTIDE SEQUENCE [LARGE SCALE GENOMIC DNA]</scope>
    <source>
        <strain evidence="6">ATCC 33209 / DSM 20767 / JCM 11484 / NBRC 15589 / NCIMB 2235</strain>
    </source>
</reference>
<dbReference type="InterPro" id="IPR036388">
    <property type="entry name" value="WH-like_DNA-bd_sf"/>
</dbReference>
<accession>A9WSF8</accession>
<dbReference type="InterPro" id="IPR000524">
    <property type="entry name" value="Tscrpt_reg_HTH_GntR"/>
</dbReference>
<dbReference type="Proteomes" id="UP000002007">
    <property type="component" value="Chromosome"/>
</dbReference>
<dbReference type="RefSeq" id="WP_012245416.1">
    <property type="nucleotide sequence ID" value="NC_010168.1"/>
</dbReference>
<sequence>MTKLRRGHLDFVDEFGQDVVDRKLSAGQVLRTEDLQTRYGCTRSVAREGTRVLQALGMVSSRRNVGVVIEPSQAWNVFDRRVIHWRLAGADRGQQLLSITELRLGIEPLAAKFAAERISLLEGQRLMVLAGELLAAGNAGDLETFLAADIEFHALILRASCNEMFAHLHEAVGEVLSGRTAHGLMPERPQSKARHWHLGVADAIQRGAGTEAEELMRNIVLLAAEEMRITLTAENDAVLAADASNG</sequence>
<evidence type="ECO:0000313" key="5">
    <source>
        <dbReference type="EMBL" id="ABY23746.1"/>
    </source>
</evidence>